<dbReference type="EMBL" id="JYMX02000002">
    <property type="protein sequence ID" value="MCW3710621.1"/>
    <property type="molecule type" value="Genomic_DNA"/>
</dbReference>
<gene>
    <name evidence="4" type="ORF">UE95_004910</name>
</gene>
<sequence length="315" mass="34149">MVPDLPASQHGTTFNVFADERHRSLRSCLTEILACPPAVNHRHPHDDRAGGFRGLRGPGQPSVGAFRCAAKSALFSASGSRLHDRAQHRCPTGSDVARPADVDVNEAAVRPSAAVAGGQATKRLLDITRDKLSARYRTERSAMLIRVATLADAIPLAELKRDTFRETFLQDGFGIDYPPNDLAEYEARTYSVAAITEQLGDPQCRTWVAEGDDGTLVGYAHAGPCKLPHPEVADGSGEIHQIYLRRGTQGTGAGRALFDAALAYLAATRPGPVWLGVWSGNAKAIAFYEKAGFKRVGTYDFKVGESTDLEFIYRR</sequence>
<reference evidence="4 5" key="1">
    <citation type="journal article" date="2017" name="Front. Microbiol.">
        <title>Genomics reveals a unique clone of Burkholderia cenocepacia harbouring an actively excising novel genomic island.</title>
        <authorList>
            <person name="Patil P."/>
            <person name="Mali S."/>
            <person name="Midha S."/>
            <person name="Gautam V."/>
            <person name="Dash L."/>
            <person name="Kumar S."/>
            <person name="Shastri J."/>
            <person name="Singhal L."/>
            <person name="Patil P.B."/>
        </authorList>
    </citation>
    <scope>NUCLEOTIDE SEQUENCE [LARGE SCALE GENOMIC DNA]</scope>
    <source>
        <strain evidence="4 5">BC-19</strain>
    </source>
</reference>
<dbReference type="RefSeq" id="WP_256870167.1">
    <property type="nucleotide sequence ID" value="NZ_JYMX02000002.1"/>
</dbReference>
<evidence type="ECO:0000256" key="2">
    <source>
        <dbReference type="ARBA" id="ARBA00023315"/>
    </source>
</evidence>
<evidence type="ECO:0000313" key="5">
    <source>
        <dbReference type="Proteomes" id="UP000191686"/>
    </source>
</evidence>
<dbReference type="PANTHER" id="PTHR43877">
    <property type="entry name" value="AMINOALKYLPHOSPHONATE N-ACETYLTRANSFERASE-RELATED-RELATED"/>
    <property type="match status" value="1"/>
</dbReference>
<keyword evidence="1" id="KW-0808">Transferase</keyword>
<comment type="caution">
    <text evidence="4">The sequence shown here is derived from an EMBL/GenBank/DDBJ whole genome shotgun (WGS) entry which is preliminary data.</text>
</comment>
<dbReference type="Gene3D" id="3.40.630.30">
    <property type="match status" value="1"/>
</dbReference>
<keyword evidence="2" id="KW-0012">Acyltransferase</keyword>
<evidence type="ECO:0000313" key="4">
    <source>
        <dbReference type="EMBL" id="MCW3710621.1"/>
    </source>
</evidence>
<reference evidence="4 5" key="2">
    <citation type="journal article" date="2017" name="Front. Microbiol.">
        <title>Genomics Reveals a Unique Clone of Burkholderia cenocepacia Harboring an Actively Excising Novel Genomic Island.</title>
        <authorList>
            <person name="Patil P.P."/>
            <person name="Mali S."/>
            <person name="Midha S."/>
            <person name="Gautam V."/>
            <person name="Dash L."/>
            <person name="Kumar S."/>
            <person name="Shastri J."/>
            <person name="Singhal L."/>
            <person name="Patil P.B."/>
        </authorList>
    </citation>
    <scope>NUCLEOTIDE SEQUENCE [LARGE SCALE GENOMIC DNA]</scope>
    <source>
        <strain evidence="4 5">BC-19</strain>
    </source>
</reference>
<dbReference type="InterPro" id="IPR050832">
    <property type="entry name" value="Bact_Acetyltransf"/>
</dbReference>
<dbReference type="CDD" id="cd04301">
    <property type="entry name" value="NAT_SF"/>
    <property type="match status" value="1"/>
</dbReference>
<dbReference type="PROSITE" id="PS51186">
    <property type="entry name" value="GNAT"/>
    <property type="match status" value="1"/>
</dbReference>
<accession>A0ABD4U940</accession>
<evidence type="ECO:0000259" key="3">
    <source>
        <dbReference type="PROSITE" id="PS51186"/>
    </source>
</evidence>
<dbReference type="PANTHER" id="PTHR43877:SF1">
    <property type="entry name" value="ACETYLTRANSFERASE"/>
    <property type="match status" value="1"/>
</dbReference>
<evidence type="ECO:0000256" key="1">
    <source>
        <dbReference type="ARBA" id="ARBA00022679"/>
    </source>
</evidence>
<proteinExistence type="predicted"/>
<dbReference type="InterPro" id="IPR016181">
    <property type="entry name" value="Acyl_CoA_acyltransferase"/>
</dbReference>
<dbReference type="InterPro" id="IPR000182">
    <property type="entry name" value="GNAT_dom"/>
</dbReference>
<dbReference type="SUPFAM" id="SSF55729">
    <property type="entry name" value="Acyl-CoA N-acyltransferases (Nat)"/>
    <property type="match status" value="1"/>
</dbReference>
<feature type="domain" description="N-acetyltransferase" evidence="3">
    <location>
        <begin position="143"/>
        <end position="315"/>
    </location>
</feature>
<dbReference type="Pfam" id="PF00583">
    <property type="entry name" value="Acetyltransf_1"/>
    <property type="match status" value="1"/>
</dbReference>
<name>A0ABD4U940_9BURK</name>
<organism evidence="4 5">
    <name type="scientific">Burkholderia cenocepacia</name>
    <dbReference type="NCBI Taxonomy" id="95486"/>
    <lineage>
        <taxon>Bacteria</taxon>
        <taxon>Pseudomonadati</taxon>
        <taxon>Pseudomonadota</taxon>
        <taxon>Betaproteobacteria</taxon>
        <taxon>Burkholderiales</taxon>
        <taxon>Burkholderiaceae</taxon>
        <taxon>Burkholderia</taxon>
        <taxon>Burkholderia cepacia complex</taxon>
    </lineage>
</organism>
<protein>
    <submittedName>
        <fullName evidence="4">GNAT family N-acetyltransferase</fullName>
    </submittedName>
</protein>
<dbReference type="AlphaFoldDB" id="A0ABD4U940"/>
<dbReference type="GO" id="GO:0016746">
    <property type="term" value="F:acyltransferase activity"/>
    <property type="evidence" value="ECO:0007669"/>
    <property type="project" value="UniProtKB-KW"/>
</dbReference>
<dbReference type="Proteomes" id="UP000191686">
    <property type="component" value="Unassembled WGS sequence"/>
</dbReference>